<dbReference type="EMBL" id="CAJOAZ010031057">
    <property type="protein sequence ID" value="CAF4437578.1"/>
    <property type="molecule type" value="Genomic_DNA"/>
</dbReference>
<proteinExistence type="inferred from homology"/>
<name>A0A820RMH1_9BILA</name>
<feature type="transmembrane region" description="Helical" evidence="8">
    <location>
        <begin position="27"/>
        <end position="52"/>
    </location>
</feature>
<keyword evidence="5" id="KW-0325">Glycoprotein</keyword>
<evidence type="ECO:0000256" key="8">
    <source>
        <dbReference type="SAM" id="Phobius"/>
    </source>
</evidence>
<dbReference type="AlphaFoldDB" id="A0A820RMH1"/>
<organism evidence="10 11">
    <name type="scientific">Adineta steineri</name>
    <dbReference type="NCBI Taxonomy" id="433720"/>
    <lineage>
        <taxon>Eukaryota</taxon>
        <taxon>Metazoa</taxon>
        <taxon>Spiralia</taxon>
        <taxon>Gnathifera</taxon>
        <taxon>Rotifera</taxon>
        <taxon>Eurotatoria</taxon>
        <taxon>Bdelloidea</taxon>
        <taxon>Adinetida</taxon>
        <taxon>Adinetidae</taxon>
        <taxon>Adineta</taxon>
    </lineage>
</organism>
<feature type="region of interest" description="Disordered" evidence="7">
    <location>
        <begin position="63"/>
        <end position="92"/>
    </location>
</feature>
<comment type="similarity">
    <text evidence="6">Belongs to the TMEM104 family.</text>
</comment>
<evidence type="ECO:0000313" key="10">
    <source>
        <dbReference type="EMBL" id="CAF4437578.1"/>
    </source>
</evidence>
<feature type="non-terminal residue" evidence="10">
    <location>
        <position position="92"/>
    </location>
</feature>
<evidence type="ECO:0000256" key="3">
    <source>
        <dbReference type="ARBA" id="ARBA00022989"/>
    </source>
</evidence>
<feature type="non-terminal residue" evidence="10">
    <location>
        <position position="1"/>
    </location>
</feature>
<evidence type="ECO:0000256" key="6">
    <source>
        <dbReference type="ARBA" id="ARBA00038166"/>
    </source>
</evidence>
<sequence>IFNIILTTCALALPKAFHEGGYVLSTLLLLILGFFSYISATYMIEAMAIANFMRRKTHNRRLGTIVPPTSDEEEQIEESDRAALLPGTINNE</sequence>
<keyword evidence="2 8" id="KW-0812">Transmembrane</keyword>
<accession>A0A820RMH1</accession>
<evidence type="ECO:0000256" key="4">
    <source>
        <dbReference type="ARBA" id="ARBA00023136"/>
    </source>
</evidence>
<keyword evidence="4 8" id="KW-0472">Membrane</keyword>
<dbReference type="PANTHER" id="PTHR16189">
    <property type="entry name" value="TRANSMEMBRANE PROTEIN 104-RELATED"/>
    <property type="match status" value="1"/>
</dbReference>
<evidence type="ECO:0000313" key="11">
    <source>
        <dbReference type="Proteomes" id="UP000663844"/>
    </source>
</evidence>
<dbReference type="Proteomes" id="UP000663844">
    <property type="component" value="Unassembled WGS sequence"/>
</dbReference>
<comment type="subcellular location">
    <subcellularLocation>
        <location evidence="1">Membrane</location>
        <topology evidence="1">Multi-pass membrane protein</topology>
    </subcellularLocation>
</comment>
<feature type="domain" description="Amino acid transporter transmembrane" evidence="9">
    <location>
        <begin position="5"/>
        <end position="55"/>
    </location>
</feature>
<evidence type="ECO:0000259" key="9">
    <source>
        <dbReference type="Pfam" id="PF01490"/>
    </source>
</evidence>
<dbReference type="InterPro" id="IPR013057">
    <property type="entry name" value="AA_transpt_TM"/>
</dbReference>
<protein>
    <recommendedName>
        <fullName evidence="9">Amino acid transporter transmembrane domain-containing protein</fullName>
    </recommendedName>
</protein>
<evidence type="ECO:0000256" key="1">
    <source>
        <dbReference type="ARBA" id="ARBA00004141"/>
    </source>
</evidence>
<evidence type="ECO:0000256" key="5">
    <source>
        <dbReference type="ARBA" id="ARBA00023180"/>
    </source>
</evidence>
<dbReference type="Pfam" id="PF01490">
    <property type="entry name" value="Aa_trans"/>
    <property type="match status" value="1"/>
</dbReference>
<evidence type="ECO:0000256" key="7">
    <source>
        <dbReference type="SAM" id="MobiDB-lite"/>
    </source>
</evidence>
<gene>
    <name evidence="10" type="ORF">OXD698_LOCUS53619</name>
</gene>
<comment type="caution">
    <text evidence="10">The sequence shown here is derived from an EMBL/GenBank/DDBJ whole genome shotgun (WGS) entry which is preliminary data.</text>
</comment>
<dbReference type="GO" id="GO:0016020">
    <property type="term" value="C:membrane"/>
    <property type="evidence" value="ECO:0007669"/>
    <property type="project" value="UniProtKB-SubCell"/>
</dbReference>
<dbReference type="PANTHER" id="PTHR16189:SF0">
    <property type="entry name" value="TRANSMEMBRANE PROTEIN 104"/>
    <property type="match status" value="1"/>
</dbReference>
<evidence type="ECO:0000256" key="2">
    <source>
        <dbReference type="ARBA" id="ARBA00022692"/>
    </source>
</evidence>
<reference evidence="10" key="1">
    <citation type="submission" date="2021-02" db="EMBL/GenBank/DDBJ databases">
        <authorList>
            <person name="Nowell W R."/>
        </authorList>
    </citation>
    <scope>NUCLEOTIDE SEQUENCE</scope>
</reference>
<keyword evidence="3 8" id="KW-1133">Transmembrane helix</keyword>